<dbReference type="SUPFAM" id="SSF56935">
    <property type="entry name" value="Porins"/>
    <property type="match status" value="1"/>
</dbReference>
<evidence type="ECO:0000256" key="1">
    <source>
        <dbReference type="SAM" id="SignalP"/>
    </source>
</evidence>
<dbReference type="NCBIfam" id="NF033709">
    <property type="entry name" value="PorV_fam"/>
    <property type="match status" value="1"/>
</dbReference>
<dbReference type="OrthoDB" id="9758448at2"/>
<evidence type="ECO:0000313" key="3">
    <source>
        <dbReference type="EMBL" id="PKQ70749.1"/>
    </source>
</evidence>
<dbReference type="NCBIfam" id="NF033710">
    <property type="entry name" value="T9SS_OM_PorV"/>
    <property type="match status" value="1"/>
</dbReference>
<dbReference type="AlphaFoldDB" id="A0A2N3IKA4"/>
<protein>
    <recommendedName>
        <fullName evidence="2">Type IX secretion system protein PorV domain-containing protein</fullName>
    </recommendedName>
</protein>
<reference evidence="3 4" key="1">
    <citation type="submission" date="2017-06" db="EMBL/GenBank/DDBJ databases">
        <title>Raineya orbicola gen. nov., sp. nov. a slightly thermophilic bacterium of the phylum Bacteroidetes and the description of Raineyaceae fam. nov.</title>
        <authorList>
            <person name="Albuquerque L."/>
            <person name="Polonia A.R.M."/>
            <person name="Barroso C."/>
            <person name="Froufe H.J.C."/>
            <person name="Lage O."/>
            <person name="Lobo-Da-Cunha A."/>
            <person name="Egas C."/>
            <person name="Da Costa M.S."/>
        </authorList>
    </citation>
    <scope>NUCLEOTIDE SEQUENCE [LARGE SCALE GENOMIC DNA]</scope>
    <source>
        <strain evidence="3 4">SPSPC-11</strain>
    </source>
</reference>
<dbReference type="Gene3D" id="2.40.160.60">
    <property type="entry name" value="Outer membrane protein transport protein (OMPP1/FadL/TodX)"/>
    <property type="match status" value="1"/>
</dbReference>
<evidence type="ECO:0000313" key="4">
    <source>
        <dbReference type="Proteomes" id="UP000233387"/>
    </source>
</evidence>
<dbReference type="InterPro" id="IPR047799">
    <property type="entry name" value="T9SS_OM_PorV"/>
</dbReference>
<feature type="domain" description="Type IX secretion system protein PorV" evidence="2">
    <location>
        <begin position="37"/>
        <end position="278"/>
    </location>
</feature>
<feature type="signal peptide" evidence="1">
    <location>
        <begin position="1"/>
        <end position="19"/>
    </location>
</feature>
<accession>A0A2N3IKA4</accession>
<dbReference type="InterPro" id="IPR045741">
    <property type="entry name" value="PorV"/>
</dbReference>
<comment type="caution">
    <text evidence="3">The sequence shown here is derived from an EMBL/GenBank/DDBJ whole genome shotgun (WGS) entry which is preliminary data.</text>
</comment>
<organism evidence="3 4">
    <name type="scientific">Raineya orbicola</name>
    <dbReference type="NCBI Taxonomy" id="2016530"/>
    <lineage>
        <taxon>Bacteria</taxon>
        <taxon>Pseudomonadati</taxon>
        <taxon>Bacteroidota</taxon>
        <taxon>Cytophagia</taxon>
        <taxon>Cytophagales</taxon>
        <taxon>Raineyaceae</taxon>
        <taxon>Raineya</taxon>
    </lineage>
</organism>
<name>A0A2N3IKA4_9BACT</name>
<dbReference type="EMBL" id="NKXO01000003">
    <property type="protein sequence ID" value="PKQ70749.1"/>
    <property type="molecule type" value="Genomic_DNA"/>
</dbReference>
<evidence type="ECO:0000259" key="2">
    <source>
        <dbReference type="Pfam" id="PF19572"/>
    </source>
</evidence>
<sequence>MKKVGIFFLALIIANVCLTKSWGQGSPTTGQIFDSLRRPITTAVPFLLIPSDARAAGMGDVGVATSPDAFATHWNPAKLAFVDNQFGVALSYTPWLRQLVNDMAISHLSGYYKFSDKEAVSLAMTYFDMGDINFTDNFGNPMGDYRPREFAVRSHYSRKLTENLGLSIGAFWVHSNIANLFFTGNGATGQAKPGNSGGVDIGAFYQKQGLNLAGTELDFALGAAITNLGAKISYTGDNQRDFLPTNFRIGGSGTLKLDELNKISAALDLNKLMVPTPSPNRLPRDIGLLSGLFSSFGDAPDGIKEELQEFMMNFGAEYVYNDMFMGRLGLAMEHKNKGDRKYATIGLGARYNVFGLDVAYMIPFKRTNPLTDTFRVTLMVNFGGKEKPSAPPPAENE</sequence>
<keyword evidence="1" id="KW-0732">Signal</keyword>
<keyword evidence="4" id="KW-1185">Reference proteome</keyword>
<dbReference type="RefSeq" id="WP_101357551.1">
    <property type="nucleotide sequence ID" value="NZ_NKXO01000003.1"/>
</dbReference>
<proteinExistence type="predicted"/>
<dbReference type="Pfam" id="PF19572">
    <property type="entry name" value="PorV"/>
    <property type="match status" value="1"/>
</dbReference>
<dbReference type="Proteomes" id="UP000233387">
    <property type="component" value="Unassembled WGS sequence"/>
</dbReference>
<feature type="chain" id="PRO_5014652076" description="Type IX secretion system protein PorV domain-containing protein" evidence="1">
    <location>
        <begin position="20"/>
        <end position="397"/>
    </location>
</feature>
<gene>
    <name evidence="3" type="ORF">Rain11_0286</name>
</gene>